<organism evidence="12 13">
    <name type="scientific">Pseudomonas aeruginosa</name>
    <dbReference type="NCBI Taxonomy" id="287"/>
    <lineage>
        <taxon>Bacteria</taxon>
        <taxon>Pseudomonadati</taxon>
        <taxon>Pseudomonadota</taxon>
        <taxon>Gammaproteobacteria</taxon>
        <taxon>Pseudomonadales</taxon>
        <taxon>Pseudomonadaceae</taxon>
        <taxon>Pseudomonas</taxon>
    </lineage>
</organism>
<dbReference type="AlphaFoldDB" id="A0A3M5EKV2"/>
<evidence type="ECO:0000313" key="12">
    <source>
        <dbReference type="EMBL" id="RMS62955.1"/>
    </source>
</evidence>
<dbReference type="InterPro" id="IPR035985">
    <property type="entry name" value="Ubiquitin-activating_enz"/>
</dbReference>
<evidence type="ECO:0000256" key="9">
    <source>
        <dbReference type="ARBA" id="ARBA00074884"/>
    </source>
</evidence>
<evidence type="ECO:0000313" key="13">
    <source>
        <dbReference type="Proteomes" id="UP000270834"/>
    </source>
</evidence>
<accession>A0A3M5EKV2</accession>
<keyword evidence="7 11" id="KW-1133">Transmembrane helix</keyword>
<dbReference type="GO" id="GO:0061504">
    <property type="term" value="P:cyclic threonylcarbamoyladenosine biosynthetic process"/>
    <property type="evidence" value="ECO:0007669"/>
    <property type="project" value="TreeGrafter"/>
</dbReference>
<proteinExistence type="inferred from homology"/>
<dbReference type="GO" id="GO:0016020">
    <property type="term" value="C:membrane"/>
    <property type="evidence" value="ECO:0007669"/>
    <property type="project" value="UniProtKB-SubCell"/>
</dbReference>
<keyword evidence="8 11" id="KW-0472">Membrane</keyword>
<dbReference type="InterPro" id="IPR045886">
    <property type="entry name" value="ThiF/MoeB/HesA"/>
</dbReference>
<dbReference type="GO" id="GO:0015501">
    <property type="term" value="F:glutamate:sodium symporter activity"/>
    <property type="evidence" value="ECO:0007669"/>
    <property type="project" value="InterPro"/>
</dbReference>
<protein>
    <recommendedName>
        <fullName evidence="9">tRNA threonylcarbamoyladenosine dehydratase</fullName>
    </recommendedName>
    <alternativeName>
        <fullName evidence="10">t(6)A37 dehydratase</fullName>
    </alternativeName>
</protein>
<dbReference type="PANTHER" id="PTHR43267">
    <property type="entry name" value="TRNA THREONYLCARBAMOYLADENOSINE DEHYDRATASE"/>
    <property type="match status" value="1"/>
</dbReference>
<dbReference type="GO" id="GO:0005524">
    <property type="term" value="F:ATP binding"/>
    <property type="evidence" value="ECO:0007669"/>
    <property type="project" value="UniProtKB-KW"/>
</dbReference>
<evidence type="ECO:0000256" key="11">
    <source>
        <dbReference type="SAM" id="Phobius"/>
    </source>
</evidence>
<keyword evidence="5" id="KW-0547">Nucleotide-binding</keyword>
<evidence type="ECO:0000256" key="4">
    <source>
        <dbReference type="ARBA" id="ARBA00022692"/>
    </source>
</evidence>
<feature type="transmembrane region" description="Helical" evidence="11">
    <location>
        <begin position="387"/>
        <end position="407"/>
    </location>
</feature>
<comment type="similarity">
    <text evidence="2">Belongs to the HesA/MoeB/ThiF family.</text>
</comment>
<dbReference type="Proteomes" id="UP000270834">
    <property type="component" value="Unassembled WGS sequence"/>
</dbReference>
<feature type="transmembrane region" description="Helical" evidence="11">
    <location>
        <begin position="234"/>
        <end position="257"/>
    </location>
</feature>
<evidence type="ECO:0000256" key="3">
    <source>
        <dbReference type="ARBA" id="ARBA00022598"/>
    </source>
</evidence>
<evidence type="ECO:0000256" key="5">
    <source>
        <dbReference type="ARBA" id="ARBA00022741"/>
    </source>
</evidence>
<evidence type="ECO:0000256" key="7">
    <source>
        <dbReference type="ARBA" id="ARBA00022989"/>
    </source>
</evidence>
<dbReference type="GO" id="GO:0061503">
    <property type="term" value="F:tRNA threonylcarbamoyladenosine dehydratase"/>
    <property type="evidence" value="ECO:0007669"/>
    <property type="project" value="TreeGrafter"/>
</dbReference>
<comment type="caution">
    <text evidence="12">The sequence shown here is derived from an EMBL/GenBank/DDBJ whole genome shotgun (WGS) entry which is preliminary data.</text>
</comment>
<dbReference type="EMBL" id="RBSQ01000200">
    <property type="protein sequence ID" value="RMS62955.1"/>
    <property type="molecule type" value="Genomic_DNA"/>
</dbReference>
<keyword evidence="6" id="KW-0067">ATP-binding</keyword>
<dbReference type="GO" id="GO:0015813">
    <property type="term" value="P:L-glutamate transmembrane transport"/>
    <property type="evidence" value="ECO:0007669"/>
    <property type="project" value="InterPro"/>
</dbReference>
<evidence type="ECO:0000256" key="6">
    <source>
        <dbReference type="ARBA" id="ARBA00022840"/>
    </source>
</evidence>
<feature type="transmembrane region" description="Helical" evidence="11">
    <location>
        <begin position="453"/>
        <end position="476"/>
    </location>
</feature>
<comment type="subcellular location">
    <subcellularLocation>
        <location evidence="1">Membrane</location>
        <topology evidence="1">Single-pass membrane protein</topology>
    </subcellularLocation>
</comment>
<dbReference type="Pfam" id="PF03616">
    <property type="entry name" value="Glt_symporter"/>
    <property type="match status" value="1"/>
</dbReference>
<evidence type="ECO:0000256" key="10">
    <source>
        <dbReference type="ARBA" id="ARBA00083375"/>
    </source>
</evidence>
<evidence type="ECO:0000256" key="1">
    <source>
        <dbReference type="ARBA" id="ARBA00004167"/>
    </source>
</evidence>
<feature type="transmembrane region" description="Helical" evidence="11">
    <location>
        <begin position="354"/>
        <end position="375"/>
    </location>
</feature>
<evidence type="ECO:0000256" key="8">
    <source>
        <dbReference type="ARBA" id="ARBA00023136"/>
    </source>
</evidence>
<dbReference type="GO" id="GO:0008641">
    <property type="term" value="F:ubiquitin-like modifier activating enzyme activity"/>
    <property type="evidence" value="ECO:0007669"/>
    <property type="project" value="InterPro"/>
</dbReference>
<reference evidence="12 13" key="1">
    <citation type="submission" date="2018-08" db="EMBL/GenBank/DDBJ databases">
        <title>Recombination of ecologically and evolutionarily significant loci maintains genetic cohesion in the Pseudomonas syringae species complex.</title>
        <authorList>
            <person name="Dillon M."/>
            <person name="Thakur S."/>
            <person name="Almeida R.N.D."/>
            <person name="Weir B.S."/>
            <person name="Guttman D.S."/>
        </authorList>
    </citation>
    <scope>NUCLEOTIDE SEQUENCE [LARGE SCALE GENOMIC DNA]</scope>
    <source>
        <strain evidence="12 13">ICMP 7846</strain>
    </source>
</reference>
<keyword evidence="3" id="KW-0436">Ligase</keyword>
<dbReference type="NCBIfam" id="NF011696">
    <property type="entry name" value="PRK15116.1"/>
    <property type="match status" value="1"/>
</dbReference>
<feature type="transmembrane region" description="Helical" evidence="11">
    <location>
        <begin position="296"/>
        <end position="315"/>
    </location>
</feature>
<keyword evidence="4 11" id="KW-0812">Transmembrane</keyword>
<sequence>MVMQVDEQRFGGIGRLYGREGLQRLADSHVAVVGIGGVGSWAAEALARSGVGEISLFDLDDVCVTNTNRQVHAIEGSVGKAKVEVMAARILAINPACRVHAVADFVTRETMAEYIVDFDYLIDCIDSVAAKAALIAWCKRRKIPVITTGGAGGQVDPTQIQVADLNKTFNDPLAAKVRSTLRRDYNFSRTPGRTYSVPCVFSSEQLRYPKPDGTVCQSKSFVGEGVKLDCAGGFGAVMMVTATFGMVAGGLLGSPVARWLIERNRLPVQAESDNRLEALGQQERRQHAAATLDGNLLLRLLTCVLLVMVLGFWLGDALEERLGLVLPSYVGAMFIAIVLRNLDDRLGWLRIPDHAVGTLGDVCLGIFLTMAMMSLKFWELENLGLPLLGVLFIQVAVLLLLTIFVLFRLLGRNYDAAVLCAGFLGHGLGATPNAVANMGAVCEHYRVFSHKAFIIVPLCGAVLIDLVAIPAITWFINAFS</sequence>
<dbReference type="FunFam" id="3.40.50.720:FF:000096">
    <property type="entry name" value="tRNA cyclic N6-threonylcarbamoyladenosine(37) synthase TcdA"/>
    <property type="match status" value="1"/>
</dbReference>
<dbReference type="SUPFAM" id="SSF69572">
    <property type="entry name" value="Activating enzymes of the ubiquitin-like proteins"/>
    <property type="match status" value="1"/>
</dbReference>
<name>A0A3M5EKV2_PSEAI</name>
<evidence type="ECO:0000256" key="2">
    <source>
        <dbReference type="ARBA" id="ARBA00009919"/>
    </source>
</evidence>
<dbReference type="InterPro" id="IPR004445">
    <property type="entry name" value="GltS"/>
</dbReference>
<dbReference type="Gene3D" id="3.40.50.720">
    <property type="entry name" value="NAD(P)-binding Rossmann-like Domain"/>
    <property type="match status" value="1"/>
</dbReference>
<gene>
    <name evidence="12" type="ORF">ALP65_03081</name>
</gene>
<dbReference type="PANTHER" id="PTHR43267:SF1">
    <property type="entry name" value="TRNA THREONYLCARBAMOYLADENOSINE DEHYDRATASE"/>
    <property type="match status" value="1"/>
</dbReference>
<feature type="transmembrane region" description="Helical" evidence="11">
    <location>
        <begin position="321"/>
        <end position="342"/>
    </location>
</feature>
<dbReference type="CDD" id="cd00755">
    <property type="entry name" value="YgdL_like"/>
    <property type="match status" value="1"/>
</dbReference>